<keyword evidence="2" id="KW-1185">Reference proteome</keyword>
<name>A0ABR6ATM5_9HYPH</name>
<comment type="caution">
    <text evidence="1">The sequence shown here is derived from an EMBL/GenBank/DDBJ whole genome shotgun (WGS) entry which is preliminary data.</text>
</comment>
<organism evidence="1 2">
    <name type="scientific">Brucella intermedia</name>
    <dbReference type="NCBI Taxonomy" id="94625"/>
    <lineage>
        <taxon>Bacteria</taxon>
        <taxon>Pseudomonadati</taxon>
        <taxon>Pseudomonadota</taxon>
        <taxon>Alphaproteobacteria</taxon>
        <taxon>Hyphomicrobiales</taxon>
        <taxon>Brucellaceae</taxon>
        <taxon>Brucella/Ochrobactrum group</taxon>
        <taxon>Brucella</taxon>
    </lineage>
</organism>
<reference evidence="1 2" key="1">
    <citation type="submission" date="2020-07" db="EMBL/GenBank/DDBJ databases">
        <title>Genomic Encyclopedia of Type Strains, Phase IV (KMG-V): Genome sequencing to study the core and pangenomes of soil and plant-associated prokaryotes.</title>
        <authorList>
            <person name="Whitman W."/>
        </authorList>
    </citation>
    <scope>NUCLEOTIDE SEQUENCE [LARGE SCALE GENOMIC DNA]</scope>
    <source>
        <strain evidence="1 2">RH4WT92</strain>
    </source>
</reference>
<proteinExistence type="predicted"/>
<dbReference type="Proteomes" id="UP000578622">
    <property type="component" value="Unassembled WGS sequence"/>
</dbReference>
<evidence type="ECO:0000313" key="2">
    <source>
        <dbReference type="Proteomes" id="UP000578622"/>
    </source>
</evidence>
<gene>
    <name evidence="1" type="ORF">FHW20_003764</name>
</gene>
<sequence length="38" mass="4045">MEDIGALDRDPDNAYTIPRIANVLDWISSSGPASNVNG</sequence>
<accession>A0ABR6ATM5</accession>
<dbReference type="EMBL" id="JACGXG010000006">
    <property type="protein sequence ID" value="MBA8852791.1"/>
    <property type="molecule type" value="Genomic_DNA"/>
</dbReference>
<evidence type="ECO:0000313" key="1">
    <source>
        <dbReference type="EMBL" id="MBA8852791.1"/>
    </source>
</evidence>
<protein>
    <submittedName>
        <fullName evidence="1">Uncharacterized protein</fullName>
    </submittedName>
</protein>